<dbReference type="SUPFAM" id="SSF51735">
    <property type="entry name" value="NAD(P)-binding Rossmann-fold domains"/>
    <property type="match status" value="1"/>
</dbReference>
<evidence type="ECO:0000313" key="6">
    <source>
        <dbReference type="EMBL" id="MFC7392246.1"/>
    </source>
</evidence>
<feature type="domain" description="D-isomer specific 2-hydroxyacid dehydrogenase NAD-binding" evidence="5">
    <location>
        <begin position="108"/>
        <end position="287"/>
    </location>
</feature>
<dbReference type="SUPFAM" id="SSF52283">
    <property type="entry name" value="Formate/glycerate dehydrogenase catalytic domain-like"/>
    <property type="match status" value="1"/>
</dbReference>
<evidence type="ECO:0000313" key="7">
    <source>
        <dbReference type="Proteomes" id="UP001596505"/>
    </source>
</evidence>
<reference evidence="7" key="1">
    <citation type="journal article" date="2019" name="Int. J. Syst. Evol. Microbiol.">
        <title>The Global Catalogue of Microorganisms (GCM) 10K type strain sequencing project: providing services to taxonomists for standard genome sequencing and annotation.</title>
        <authorList>
            <consortium name="The Broad Institute Genomics Platform"/>
            <consortium name="The Broad Institute Genome Sequencing Center for Infectious Disease"/>
            <person name="Wu L."/>
            <person name="Ma J."/>
        </authorList>
    </citation>
    <scope>NUCLEOTIDE SEQUENCE [LARGE SCALE GENOMIC DNA]</scope>
    <source>
        <strain evidence="7">CGMCC 1.16305</strain>
    </source>
</reference>
<dbReference type="Pfam" id="PF00389">
    <property type="entry name" value="2-Hacid_dh"/>
    <property type="match status" value="1"/>
</dbReference>
<dbReference type="Pfam" id="PF02826">
    <property type="entry name" value="2-Hacid_dh_C"/>
    <property type="match status" value="1"/>
</dbReference>
<comment type="similarity">
    <text evidence="1 3">Belongs to the D-isomer specific 2-hydroxyacid dehydrogenase family.</text>
</comment>
<dbReference type="PROSITE" id="PS00065">
    <property type="entry name" value="D_2_HYDROXYACID_DH_1"/>
    <property type="match status" value="1"/>
</dbReference>
<evidence type="ECO:0000256" key="1">
    <source>
        <dbReference type="ARBA" id="ARBA00005854"/>
    </source>
</evidence>
<dbReference type="RefSeq" id="WP_380964146.1">
    <property type="nucleotide sequence ID" value="NZ_JBHTCO010000004.1"/>
</dbReference>
<dbReference type="InterPro" id="IPR006139">
    <property type="entry name" value="D-isomer_2_OHA_DH_cat_dom"/>
</dbReference>
<comment type="caution">
    <text evidence="6">The sequence shown here is derived from an EMBL/GenBank/DDBJ whole genome shotgun (WGS) entry which is preliminary data.</text>
</comment>
<dbReference type="Proteomes" id="UP001596505">
    <property type="component" value="Unassembled WGS sequence"/>
</dbReference>
<accession>A0ABW2PS66</accession>
<sequence>MKPKVYVARQVPDKVLDYIGEYCDYRKWEDNKPIPRQQLLEEIKDAEGLLITGEKIDDELLNSAPKLKVVSNISVGYNNFDLDAMRNRGVKGTHTPYVLDETVADLAFGLILSAARRIPEMDRMVKEGKWEKGDDEPLFGIDVHHQTLGIIGMGRIGEAIAKRAKLGFSMNVLYHNRNRKTDVEDTLGVSYCSLEDLLKQSDFIVLMVPLTKETVHYIGRKELGLMKESAVFINTSRGKTVDESALIEALENGVIRAAGLDVFEEEPVSADNPLLKMPNVVTLPHIGSATYQTRFDMAMVAAENLVAAVTGNEPPNIVKELIK</sequence>
<dbReference type="EC" id="1.1.1.-" evidence="6"/>
<organism evidence="6 7">
    <name type="scientific">Scopulibacillus cellulosilyticus</name>
    <dbReference type="NCBI Taxonomy" id="2665665"/>
    <lineage>
        <taxon>Bacteria</taxon>
        <taxon>Bacillati</taxon>
        <taxon>Bacillota</taxon>
        <taxon>Bacilli</taxon>
        <taxon>Bacillales</taxon>
        <taxon>Sporolactobacillaceae</taxon>
        <taxon>Scopulibacillus</taxon>
    </lineage>
</organism>
<protein>
    <submittedName>
        <fullName evidence="6">2-hydroxyacid dehydrogenase</fullName>
        <ecNumber evidence="6">1.1.1.-</ecNumber>
    </submittedName>
</protein>
<dbReference type="CDD" id="cd05301">
    <property type="entry name" value="GDH"/>
    <property type="match status" value="1"/>
</dbReference>
<keyword evidence="2 3" id="KW-0560">Oxidoreductase</keyword>
<dbReference type="InterPro" id="IPR036291">
    <property type="entry name" value="NAD(P)-bd_dom_sf"/>
</dbReference>
<evidence type="ECO:0000256" key="2">
    <source>
        <dbReference type="ARBA" id="ARBA00023002"/>
    </source>
</evidence>
<dbReference type="InterPro" id="IPR006140">
    <property type="entry name" value="D-isomer_DH_NAD-bd"/>
</dbReference>
<feature type="domain" description="D-isomer specific 2-hydroxyacid dehydrogenase catalytic" evidence="4">
    <location>
        <begin position="6"/>
        <end position="319"/>
    </location>
</feature>
<keyword evidence="7" id="KW-1185">Reference proteome</keyword>
<dbReference type="InterPro" id="IPR050223">
    <property type="entry name" value="D-isomer_2-hydroxyacid_DH"/>
</dbReference>
<gene>
    <name evidence="6" type="ORF">ACFQRG_04555</name>
</gene>
<dbReference type="Gene3D" id="3.40.50.720">
    <property type="entry name" value="NAD(P)-binding Rossmann-like Domain"/>
    <property type="match status" value="2"/>
</dbReference>
<dbReference type="InterPro" id="IPR029752">
    <property type="entry name" value="D-isomer_DH_CS1"/>
</dbReference>
<name>A0ABW2PS66_9BACL</name>
<evidence type="ECO:0000259" key="4">
    <source>
        <dbReference type="Pfam" id="PF00389"/>
    </source>
</evidence>
<evidence type="ECO:0000256" key="3">
    <source>
        <dbReference type="RuleBase" id="RU003719"/>
    </source>
</evidence>
<dbReference type="PANTHER" id="PTHR10996">
    <property type="entry name" value="2-HYDROXYACID DEHYDROGENASE-RELATED"/>
    <property type="match status" value="1"/>
</dbReference>
<dbReference type="GO" id="GO:0016491">
    <property type="term" value="F:oxidoreductase activity"/>
    <property type="evidence" value="ECO:0007669"/>
    <property type="project" value="UniProtKB-KW"/>
</dbReference>
<evidence type="ECO:0000259" key="5">
    <source>
        <dbReference type="Pfam" id="PF02826"/>
    </source>
</evidence>
<dbReference type="EMBL" id="JBHTCO010000004">
    <property type="protein sequence ID" value="MFC7392246.1"/>
    <property type="molecule type" value="Genomic_DNA"/>
</dbReference>
<proteinExistence type="inferred from homology"/>
<dbReference type="PANTHER" id="PTHR10996:SF283">
    <property type="entry name" value="GLYOXYLATE_HYDROXYPYRUVATE REDUCTASE B"/>
    <property type="match status" value="1"/>
</dbReference>